<evidence type="ECO:0000313" key="1">
    <source>
        <dbReference type="EMBL" id="KAI0094275.1"/>
    </source>
</evidence>
<sequence length="380" mass="40518">MSNSSQWYVVVDDASAKVNYKGDWSNRHSTNARNSTLSVSSTAGSTASFTFTGNYVAVYGAVLFDDANNPPISTYTIDGQTPGIFIPNLQQNNTFTTFFVSPKLADSEHTLQIGVANDGVPVFLDSILFNATTVAQVTSGGQQPTIIITTIIAPPSSTASTSEASANSKSVPVGPIVGGVVGGVTILISAILAFYFLYVKPKRNQWNYHATSLGDFYDSDYKPDYEYKPQENVTPFQAGTLVHSPAPTARTESVYSRSSYHPTDAAASPSFSQYPYPPGPAPSRQTTLLSLLSSADHSTTSHAPSTGPSTGTAYIPPVLPLRIGQRKALEARSQATRQTTDPVQHTDSGCRFDDSGSSTAGGSLMEPEMPQELPPTYSER</sequence>
<accession>A0ACB8UJH4</accession>
<evidence type="ECO:0000313" key="2">
    <source>
        <dbReference type="Proteomes" id="UP001055072"/>
    </source>
</evidence>
<protein>
    <submittedName>
        <fullName evidence="1">Uncharacterized protein</fullName>
    </submittedName>
</protein>
<organism evidence="1 2">
    <name type="scientific">Irpex rosettiformis</name>
    <dbReference type="NCBI Taxonomy" id="378272"/>
    <lineage>
        <taxon>Eukaryota</taxon>
        <taxon>Fungi</taxon>
        <taxon>Dikarya</taxon>
        <taxon>Basidiomycota</taxon>
        <taxon>Agaricomycotina</taxon>
        <taxon>Agaricomycetes</taxon>
        <taxon>Polyporales</taxon>
        <taxon>Irpicaceae</taxon>
        <taxon>Irpex</taxon>
    </lineage>
</organism>
<name>A0ACB8UJH4_9APHY</name>
<reference evidence="1" key="1">
    <citation type="journal article" date="2021" name="Environ. Microbiol.">
        <title>Gene family expansions and transcriptome signatures uncover fungal adaptations to wood decay.</title>
        <authorList>
            <person name="Hage H."/>
            <person name="Miyauchi S."/>
            <person name="Viragh M."/>
            <person name="Drula E."/>
            <person name="Min B."/>
            <person name="Chaduli D."/>
            <person name="Navarro D."/>
            <person name="Favel A."/>
            <person name="Norest M."/>
            <person name="Lesage-Meessen L."/>
            <person name="Balint B."/>
            <person name="Merenyi Z."/>
            <person name="de Eugenio L."/>
            <person name="Morin E."/>
            <person name="Martinez A.T."/>
            <person name="Baldrian P."/>
            <person name="Stursova M."/>
            <person name="Martinez M.J."/>
            <person name="Novotny C."/>
            <person name="Magnuson J.K."/>
            <person name="Spatafora J.W."/>
            <person name="Maurice S."/>
            <person name="Pangilinan J."/>
            <person name="Andreopoulos W."/>
            <person name="LaButti K."/>
            <person name="Hundley H."/>
            <person name="Na H."/>
            <person name="Kuo A."/>
            <person name="Barry K."/>
            <person name="Lipzen A."/>
            <person name="Henrissat B."/>
            <person name="Riley R."/>
            <person name="Ahrendt S."/>
            <person name="Nagy L.G."/>
            <person name="Grigoriev I.V."/>
            <person name="Martin F."/>
            <person name="Rosso M.N."/>
        </authorList>
    </citation>
    <scope>NUCLEOTIDE SEQUENCE</scope>
    <source>
        <strain evidence="1">CBS 384.51</strain>
    </source>
</reference>
<keyword evidence="2" id="KW-1185">Reference proteome</keyword>
<gene>
    <name evidence="1" type="ORF">BDY19DRAFT_988136</name>
</gene>
<comment type="caution">
    <text evidence="1">The sequence shown here is derived from an EMBL/GenBank/DDBJ whole genome shotgun (WGS) entry which is preliminary data.</text>
</comment>
<proteinExistence type="predicted"/>
<dbReference type="Proteomes" id="UP001055072">
    <property type="component" value="Unassembled WGS sequence"/>
</dbReference>
<dbReference type="EMBL" id="MU274900">
    <property type="protein sequence ID" value="KAI0094275.1"/>
    <property type="molecule type" value="Genomic_DNA"/>
</dbReference>